<dbReference type="AlphaFoldDB" id="A0ABD3QWX6"/>
<evidence type="ECO:0000256" key="2">
    <source>
        <dbReference type="ARBA" id="ARBA00022723"/>
    </source>
</evidence>
<dbReference type="Gene3D" id="3.10.120.10">
    <property type="entry name" value="Cytochrome b5-like heme/steroid binding domain"/>
    <property type="match status" value="1"/>
</dbReference>
<dbReference type="EMBL" id="JABMIG020000007">
    <property type="protein sequence ID" value="KAL3804532.1"/>
    <property type="molecule type" value="Genomic_DNA"/>
</dbReference>
<dbReference type="InterPro" id="IPR001199">
    <property type="entry name" value="Cyt_B5-like_heme/steroid-bd"/>
</dbReference>
<keyword evidence="2" id="KW-0479">Metal-binding</keyword>
<dbReference type="InterPro" id="IPR027477">
    <property type="entry name" value="Succ_DH/fumarate_Rdtase_cat_sf"/>
</dbReference>
<dbReference type="PROSITE" id="PS50255">
    <property type="entry name" value="CYTOCHROME_B5_2"/>
    <property type="match status" value="1"/>
</dbReference>
<evidence type="ECO:0000313" key="7">
    <source>
        <dbReference type="Proteomes" id="UP001516023"/>
    </source>
</evidence>
<keyword evidence="7" id="KW-1185">Reference proteome</keyword>
<keyword evidence="1" id="KW-0349">Heme</keyword>
<dbReference type="InterPro" id="IPR036400">
    <property type="entry name" value="Cyt_B5-like_heme/steroid_sf"/>
</dbReference>
<name>A0ABD3QWX6_9STRA</name>
<dbReference type="SMART" id="SM01117">
    <property type="entry name" value="Cyt-b5"/>
    <property type="match status" value="1"/>
</dbReference>
<organism evidence="6 7">
    <name type="scientific">Cyclotella cryptica</name>
    <dbReference type="NCBI Taxonomy" id="29204"/>
    <lineage>
        <taxon>Eukaryota</taxon>
        <taxon>Sar</taxon>
        <taxon>Stramenopiles</taxon>
        <taxon>Ochrophyta</taxon>
        <taxon>Bacillariophyta</taxon>
        <taxon>Coscinodiscophyceae</taxon>
        <taxon>Thalassiosirophycidae</taxon>
        <taxon>Stephanodiscales</taxon>
        <taxon>Stephanodiscaceae</taxon>
        <taxon>Cyclotella</taxon>
    </lineage>
</organism>
<reference evidence="6 7" key="1">
    <citation type="journal article" date="2020" name="G3 (Bethesda)">
        <title>Improved Reference Genome for Cyclotella cryptica CCMP332, a Model for Cell Wall Morphogenesis, Salinity Adaptation, and Lipid Production in Diatoms (Bacillariophyta).</title>
        <authorList>
            <person name="Roberts W.R."/>
            <person name="Downey K.M."/>
            <person name="Ruck E.C."/>
            <person name="Traller J.C."/>
            <person name="Alverson A.J."/>
        </authorList>
    </citation>
    <scope>NUCLEOTIDE SEQUENCE [LARGE SCALE GENOMIC DNA]</scope>
    <source>
        <strain evidence="6 7">CCMP332</strain>
    </source>
</reference>
<comment type="caution">
    <text evidence="6">The sequence shown here is derived from an EMBL/GenBank/DDBJ whole genome shotgun (WGS) entry which is preliminary data.</text>
</comment>
<dbReference type="SUPFAM" id="SSF55856">
    <property type="entry name" value="Cytochrome b5-like heme/steroid binding domain"/>
    <property type="match status" value="1"/>
</dbReference>
<dbReference type="GO" id="GO:0046872">
    <property type="term" value="F:metal ion binding"/>
    <property type="evidence" value="ECO:0007669"/>
    <property type="project" value="UniProtKB-KW"/>
</dbReference>
<dbReference type="Gene3D" id="3.50.50.60">
    <property type="entry name" value="FAD/NAD(P)-binding domain"/>
    <property type="match status" value="1"/>
</dbReference>
<dbReference type="InterPro" id="IPR050668">
    <property type="entry name" value="Cytochrome_b5"/>
</dbReference>
<dbReference type="Pfam" id="PF00173">
    <property type="entry name" value="Cyt-b5"/>
    <property type="match status" value="1"/>
</dbReference>
<dbReference type="PANTHER" id="PTHR19359">
    <property type="entry name" value="CYTOCHROME B5"/>
    <property type="match status" value="1"/>
</dbReference>
<dbReference type="Proteomes" id="UP001516023">
    <property type="component" value="Unassembled WGS sequence"/>
</dbReference>
<accession>A0ABD3QWX6</accession>
<dbReference type="PRINTS" id="PR00363">
    <property type="entry name" value="CYTOCHROMEB5"/>
</dbReference>
<dbReference type="CDD" id="cd09272">
    <property type="entry name" value="RNase_HI_RT_Ty1"/>
    <property type="match status" value="1"/>
</dbReference>
<gene>
    <name evidence="6" type="ORF">HJC23_002571</name>
</gene>
<proteinExistence type="inferred from homology"/>
<protein>
    <recommendedName>
        <fullName evidence="5">Cytochrome b5 heme-binding domain-containing protein</fullName>
    </recommendedName>
</protein>
<dbReference type="InterPro" id="IPR036188">
    <property type="entry name" value="FAD/NAD-bd_sf"/>
</dbReference>
<evidence type="ECO:0000256" key="1">
    <source>
        <dbReference type="ARBA" id="ARBA00022617"/>
    </source>
</evidence>
<evidence type="ECO:0000256" key="3">
    <source>
        <dbReference type="ARBA" id="ARBA00023004"/>
    </source>
</evidence>
<dbReference type="SUPFAM" id="SSF56425">
    <property type="entry name" value="Succinate dehydrogenase/fumarate reductase flavoprotein, catalytic domain"/>
    <property type="match status" value="1"/>
</dbReference>
<evidence type="ECO:0000259" key="5">
    <source>
        <dbReference type="PROSITE" id="PS50255"/>
    </source>
</evidence>
<comment type="similarity">
    <text evidence="4">Belongs to the cytochrome b5 family.</text>
</comment>
<feature type="domain" description="Cytochrome b5 heme-binding" evidence="5">
    <location>
        <begin position="441"/>
        <end position="515"/>
    </location>
</feature>
<keyword evidence="3" id="KW-0408">Iron</keyword>
<evidence type="ECO:0000256" key="4">
    <source>
        <dbReference type="ARBA" id="ARBA00038168"/>
    </source>
</evidence>
<evidence type="ECO:0000313" key="6">
    <source>
        <dbReference type="EMBL" id="KAL3804532.1"/>
    </source>
</evidence>
<sequence>MDFDYSEPWAVQISMIKHLQKVFDDFPDVIRKPASNRASDHLFQIRDPEEVELIGKYLPEEQAAHFHHTVAQLLLAGVKKPDEDDWGKLKRVLKYLQGTMHMKLKLSVENMGMVKWWVDASYNAHEDCRGQTGAMMSLGKGAVVSKSTKQKLNLHSLSEGELVGIDDALPWILWARYFIETQGYTMEQNILFQDNKSTILLAKNGRWSSSKRTKHIKLRYFFIKDKVDSGEVDIRYVPTEQMWSDILTKPKQGKGFRVDRSHLMNVPEDYDEEEERKCMNPQLLPADNDDPVLPHGKLGQYCRSVLEDKRVEYKVSESTVRQNKERRQADLERVRIRKRRNLEDVRRPMVDMEKVQVHPTGWVDPADPSNPAKVLAGELMRGVGGILMNCDGKRDNRLGGNSLLECTVYGTIVGRKISIKQRNSIKQHSLDGNTGPKQVELPKVTMEVLRQHNSEDDCWFAISGKVYDLTDFSEEHPAGPESIRELAGQDGTEAFEAIHSEKVLEDFDPVGIMII</sequence>